<dbReference type="InterPro" id="IPR011990">
    <property type="entry name" value="TPR-like_helical_dom_sf"/>
</dbReference>
<dbReference type="VEuPathDB" id="FungiDB:CJI96_0000141"/>
<proteinExistence type="inferred from homology"/>
<dbReference type="VEuPathDB" id="FungiDB:CJJ07_000028"/>
<dbReference type="PANTHER" id="PTHR11102:SF160">
    <property type="entry name" value="ERAD-ASSOCIATED E3 UBIQUITIN-PROTEIN LIGASE COMPONENT HRD3"/>
    <property type="match status" value="1"/>
</dbReference>
<accession>A0A0L0NUM6</accession>
<gene>
    <name evidence="5" type="ORF">QG37_05374</name>
</gene>
<dbReference type="SMART" id="SM00671">
    <property type="entry name" value="SEL1"/>
    <property type="match status" value="6"/>
</dbReference>
<keyword evidence="3" id="KW-1133">Transmembrane helix</keyword>
<keyword evidence="3" id="KW-0472">Membrane</keyword>
<comment type="similarity">
    <text evidence="1">Belongs to the sel-1 family.</text>
</comment>
<feature type="transmembrane region" description="Helical" evidence="3">
    <location>
        <begin position="736"/>
        <end position="755"/>
    </location>
</feature>
<dbReference type="Pfam" id="PF08238">
    <property type="entry name" value="Sel1"/>
    <property type="match status" value="6"/>
</dbReference>
<keyword evidence="4" id="KW-0732">Signal</keyword>
<protein>
    <recommendedName>
        <fullName evidence="7">ERAD-associated E3 ubiquitin-protein ligase component HRD3</fullName>
    </recommendedName>
</protein>
<sequence length="797" mass="91858">MRLVFLINAFIWTFLAAVAQHTSQLLAVDLSNNLLPLEKLQQFIDTNSHRRHYRKQIYTKDNIKNRVSIPQYDLDRKDYEGSPYLHPYFDEFEELSLPYITEAAATDDQETLVYLADLYMFGQSDIKPNYTRALEYYKRAVALAPHGHAYFMLGFIYSTGLFGEVPKDKAKSNLYYHFASKNGNLNATLVLANKHYHGIDRPPNCDLAKFYYSRAARAVKQHQHEHGYSPDTGNPLHNIRLSDFNGGLYGSKVSDPRSSFLSLEDSDDATKNYLDEMDYNHDPELRDFYYDAIAAYTGTRFQPMNHSLAFSLLSKCNAHAKAKFSNTPRSYVSNKDRNFWSRCTSLQGNMYLDGRYVERDIPKAWELFTRAVEIFDSGYTRSQLGKFHTLDPMTHGQLSDNCTKHFQAAAGVDNLVSKYYLVSWRSTPDPNSPFVIENTEKTFQLWRELSNRKFYNAHFYYADAMESGDGAPPLDVFFCSNIVDTYKQFVELSEPVLFPHLKYAFTEFSYGYYKNALLGYLIAAEQGLQFSQVSAAYLLYQADPIFTLQRKTFDKDRLQSAMTYLELASLQGDVDSTMLLGDIFYDGIKSANISRDYGKSFDYYNRAASEASAHGCFKLGHMYEYGLGSANATVDYHMAKRYYDLSLDYVLESMYFKDSKLNTYPMSLALLRLRIKLLFSRDKKEVDKAGWFSTFKQLGRSQDSADDNESDDNRAVQKSTAQFEGGDYEGEDEYEIFDYVVLFLTIVFFVFVFILNMRGQIRRAANGPNEQNPGRNAFEQNAFGFRRGNFEFHFLAL</sequence>
<dbReference type="VEuPathDB" id="FungiDB:CJI97_002338"/>
<dbReference type="InterPro" id="IPR050767">
    <property type="entry name" value="Sel1_AlgK"/>
</dbReference>
<dbReference type="InterPro" id="IPR006597">
    <property type="entry name" value="Sel1-like"/>
</dbReference>
<dbReference type="SUPFAM" id="SSF81901">
    <property type="entry name" value="HCP-like"/>
    <property type="match status" value="3"/>
</dbReference>
<evidence type="ECO:0000313" key="6">
    <source>
        <dbReference type="Proteomes" id="UP000037122"/>
    </source>
</evidence>
<evidence type="ECO:0000256" key="3">
    <source>
        <dbReference type="SAM" id="Phobius"/>
    </source>
</evidence>
<evidence type="ECO:0000313" key="5">
    <source>
        <dbReference type="EMBL" id="KND97882.1"/>
    </source>
</evidence>
<feature type="region of interest" description="Disordered" evidence="2">
    <location>
        <begin position="701"/>
        <end position="722"/>
    </location>
</feature>
<feature type="signal peptide" evidence="4">
    <location>
        <begin position="1"/>
        <end position="19"/>
    </location>
</feature>
<evidence type="ECO:0000256" key="2">
    <source>
        <dbReference type="SAM" id="MobiDB-lite"/>
    </source>
</evidence>
<feature type="chain" id="PRO_5005545224" description="ERAD-associated E3 ubiquitin-protein ligase component HRD3" evidence="4">
    <location>
        <begin position="20"/>
        <end position="797"/>
    </location>
</feature>
<evidence type="ECO:0000256" key="1">
    <source>
        <dbReference type="ARBA" id="ARBA00038101"/>
    </source>
</evidence>
<dbReference type="VEuPathDB" id="FungiDB:CJJ09_001800"/>
<dbReference type="EMBL" id="LGST01000039">
    <property type="protein sequence ID" value="KND97882.1"/>
    <property type="molecule type" value="Genomic_DNA"/>
</dbReference>
<dbReference type="VEuPathDB" id="FungiDB:B9J08_001676"/>
<dbReference type="PANTHER" id="PTHR11102">
    <property type="entry name" value="SEL-1-LIKE PROTEIN"/>
    <property type="match status" value="1"/>
</dbReference>
<reference evidence="6" key="1">
    <citation type="journal article" date="2015" name="BMC Genomics">
        <title>Draft genome of a commonly misdiagnosed multidrug resistant pathogen Candida auris.</title>
        <authorList>
            <person name="Chatterjee S."/>
            <person name="Alampalli S.V."/>
            <person name="Nageshan R.K."/>
            <person name="Chettiar S.T."/>
            <person name="Joshi S."/>
            <person name="Tatu U.S."/>
        </authorList>
    </citation>
    <scope>NUCLEOTIDE SEQUENCE [LARGE SCALE GENOMIC DNA]</scope>
    <source>
        <strain evidence="6">6684</strain>
    </source>
</reference>
<keyword evidence="3" id="KW-0812">Transmembrane</keyword>
<dbReference type="Gene3D" id="1.25.40.10">
    <property type="entry name" value="Tetratricopeptide repeat domain"/>
    <property type="match status" value="2"/>
</dbReference>
<dbReference type="VEuPathDB" id="FungiDB:QG37_05374"/>
<dbReference type="Proteomes" id="UP000037122">
    <property type="component" value="Unassembled WGS sequence"/>
</dbReference>
<comment type="caution">
    <text evidence="5">The sequence shown here is derived from an EMBL/GenBank/DDBJ whole genome shotgun (WGS) entry which is preliminary data.</text>
</comment>
<organism evidence="5 6">
    <name type="scientific">Candidozyma auris</name>
    <name type="common">Yeast</name>
    <name type="synonym">Candida auris</name>
    <dbReference type="NCBI Taxonomy" id="498019"/>
    <lineage>
        <taxon>Eukaryota</taxon>
        <taxon>Fungi</taxon>
        <taxon>Dikarya</taxon>
        <taxon>Ascomycota</taxon>
        <taxon>Saccharomycotina</taxon>
        <taxon>Pichiomycetes</taxon>
        <taxon>Metschnikowiaceae</taxon>
        <taxon>Candidozyma</taxon>
    </lineage>
</organism>
<evidence type="ECO:0008006" key="7">
    <source>
        <dbReference type="Google" id="ProtNLM"/>
    </source>
</evidence>
<name>A0A0L0NUM6_CANAR</name>
<evidence type="ECO:0000256" key="4">
    <source>
        <dbReference type="SAM" id="SignalP"/>
    </source>
</evidence>
<dbReference type="AlphaFoldDB" id="A0A0L0NUM6"/>